<dbReference type="Proteomes" id="UP001281731">
    <property type="component" value="Unassembled WGS sequence"/>
</dbReference>
<evidence type="ECO:0000313" key="1">
    <source>
        <dbReference type="EMBL" id="MDY5154294.1"/>
    </source>
</evidence>
<dbReference type="SUPFAM" id="SSF57783">
    <property type="entry name" value="Zinc beta-ribbon"/>
    <property type="match status" value="1"/>
</dbReference>
<proteinExistence type="predicted"/>
<protein>
    <recommendedName>
        <fullName evidence="3">DNA-binding protein</fullName>
    </recommendedName>
</protein>
<accession>A0AAW9HW97</accession>
<organism evidence="1 2">
    <name type="scientific">Actinotignum urinale</name>
    <dbReference type="NCBI Taxonomy" id="190146"/>
    <lineage>
        <taxon>Bacteria</taxon>
        <taxon>Bacillati</taxon>
        <taxon>Actinomycetota</taxon>
        <taxon>Actinomycetes</taxon>
        <taxon>Actinomycetales</taxon>
        <taxon>Actinomycetaceae</taxon>
        <taxon>Actinotignum</taxon>
    </lineage>
</organism>
<dbReference type="AlphaFoldDB" id="A0AAW9HW97"/>
<dbReference type="EMBL" id="JAWNGC010000001">
    <property type="protein sequence ID" value="MDY5154294.1"/>
    <property type="molecule type" value="Genomic_DNA"/>
</dbReference>
<comment type="caution">
    <text evidence="1">The sequence shown here is derived from an EMBL/GenBank/DDBJ whole genome shotgun (WGS) entry which is preliminary data.</text>
</comment>
<evidence type="ECO:0000313" key="2">
    <source>
        <dbReference type="Proteomes" id="UP001281731"/>
    </source>
</evidence>
<sequence>MRRPSLETVLIHLATWENEIQTITETTTPPAIKLTPPTTGTHTGTIENAIYQQERFALELETIRTHARNLGWKPATTTHPALYIRANLSRARKLYQHYEGMIVELDTTHARWENILTPTRSNHTCPMCGKTRLHYNFQKNLYVCHICDYVATPQQLRDAIYWRLTTTPDTWVTREQASKITGMSRATIRKRIQRGTLHVDKQGRINLHQLTHNT</sequence>
<gene>
    <name evidence="1" type="ORF">R6G80_00930</name>
</gene>
<reference evidence="1" key="1">
    <citation type="submission" date="2023-10" db="EMBL/GenBank/DDBJ databases">
        <title>Whole Genome based description of the genera Actinobaculum and Actinotignum reveals a complex phylogenetic relationship within the species included in the genus Actinotignum.</title>
        <authorList>
            <person name="Jensen C.S."/>
            <person name="Dargis R."/>
            <person name="Kemp M."/>
            <person name="Christensen J.J."/>
        </authorList>
    </citation>
    <scope>NUCLEOTIDE SEQUENCE</scope>
    <source>
        <strain evidence="1">SLA_B511</strain>
    </source>
</reference>
<name>A0AAW9HW97_9ACTO</name>
<dbReference type="RefSeq" id="WP_320756200.1">
    <property type="nucleotide sequence ID" value="NZ_JAWNGC010000001.1"/>
</dbReference>
<evidence type="ECO:0008006" key="3">
    <source>
        <dbReference type="Google" id="ProtNLM"/>
    </source>
</evidence>